<dbReference type="PATRIC" id="fig|1423753.3.peg.2076"/>
<protein>
    <recommendedName>
        <fullName evidence="2">WxL domain-containing protein</fullName>
    </recommendedName>
</protein>
<accession>A0A0R1UT29</accession>
<sequence>MKAKLLISAVALGMALPGAFPVIANAADTPAATADKSASVTVKGGDLSFGTDTASGGIEAPSFDFSANVSNKSQTLSPTNFADTKNADTDKYADSNLAVDDETGTGSGWNVTAKLGTFTGAKNKTQSLGATLNMKTTTPQAGVAAGTDATTTDLVAGSTSATPVFSAASGKGMGTATADFAKSTLTLPTAAYADSYTADLTYELTAGPTA</sequence>
<dbReference type="EMBL" id="AZFS01000041">
    <property type="protein sequence ID" value="KRL96222.1"/>
    <property type="molecule type" value="Genomic_DNA"/>
</dbReference>
<feature type="chain" id="PRO_5006411914" description="WxL domain-containing protein" evidence="1">
    <location>
        <begin position="27"/>
        <end position="210"/>
    </location>
</feature>
<evidence type="ECO:0000313" key="3">
    <source>
        <dbReference type="EMBL" id="KRL96222.1"/>
    </source>
</evidence>
<evidence type="ECO:0000313" key="4">
    <source>
        <dbReference type="Proteomes" id="UP000051580"/>
    </source>
</evidence>
<gene>
    <name evidence="3" type="ORF">FD28_GL001976</name>
</gene>
<reference evidence="3 4" key="1">
    <citation type="journal article" date="2015" name="Genome Announc.">
        <title>Expanding the biotechnology potential of lactobacilli through comparative genomics of 213 strains and associated genera.</title>
        <authorList>
            <person name="Sun Z."/>
            <person name="Harris H.M."/>
            <person name="McCann A."/>
            <person name="Guo C."/>
            <person name="Argimon S."/>
            <person name="Zhang W."/>
            <person name="Yang X."/>
            <person name="Jeffery I.B."/>
            <person name="Cooney J.C."/>
            <person name="Kagawa T.F."/>
            <person name="Liu W."/>
            <person name="Song Y."/>
            <person name="Salvetti E."/>
            <person name="Wrobel A."/>
            <person name="Rasinkangas P."/>
            <person name="Parkhill J."/>
            <person name="Rea M.C."/>
            <person name="O'Sullivan O."/>
            <person name="Ritari J."/>
            <person name="Douillard F.P."/>
            <person name="Paul Ross R."/>
            <person name="Yang R."/>
            <person name="Briner A.E."/>
            <person name="Felis G.E."/>
            <person name="de Vos W.M."/>
            <person name="Barrangou R."/>
            <person name="Klaenhammer T.R."/>
            <person name="Caufield P.W."/>
            <person name="Cui Y."/>
            <person name="Zhang H."/>
            <person name="O'Toole P.W."/>
        </authorList>
    </citation>
    <scope>NUCLEOTIDE SEQUENCE [LARGE SCALE GENOMIC DNA]</scope>
    <source>
        <strain evidence="3 4">DSM 16381</strain>
    </source>
</reference>
<evidence type="ECO:0000256" key="1">
    <source>
        <dbReference type="SAM" id="SignalP"/>
    </source>
</evidence>
<name>A0A0R1UT29_9LACO</name>
<proteinExistence type="predicted"/>
<keyword evidence="4" id="KW-1185">Reference proteome</keyword>
<dbReference type="Pfam" id="PF13731">
    <property type="entry name" value="WxL"/>
    <property type="match status" value="1"/>
</dbReference>
<dbReference type="Proteomes" id="UP000051580">
    <property type="component" value="Unassembled WGS sequence"/>
</dbReference>
<dbReference type="AlphaFoldDB" id="A0A0R1UT29"/>
<dbReference type="InterPro" id="IPR027994">
    <property type="entry name" value="WxL_dom"/>
</dbReference>
<comment type="caution">
    <text evidence="3">The sequence shown here is derived from an EMBL/GenBank/DDBJ whole genome shotgun (WGS) entry which is preliminary data.</text>
</comment>
<feature type="domain" description="WxL" evidence="2">
    <location>
        <begin position="60"/>
        <end position="208"/>
    </location>
</feature>
<evidence type="ECO:0000259" key="2">
    <source>
        <dbReference type="Pfam" id="PF13731"/>
    </source>
</evidence>
<organism evidence="3 4">
    <name type="scientific">Levilactobacillus hammesii DSM 16381</name>
    <dbReference type="NCBI Taxonomy" id="1423753"/>
    <lineage>
        <taxon>Bacteria</taxon>
        <taxon>Bacillati</taxon>
        <taxon>Bacillota</taxon>
        <taxon>Bacilli</taxon>
        <taxon>Lactobacillales</taxon>
        <taxon>Lactobacillaceae</taxon>
        <taxon>Levilactobacillus</taxon>
    </lineage>
</organism>
<dbReference type="STRING" id="1423753.FD28_GL001976"/>
<feature type="signal peptide" evidence="1">
    <location>
        <begin position="1"/>
        <end position="26"/>
    </location>
</feature>
<keyword evidence="1" id="KW-0732">Signal</keyword>